<reference evidence="1 2" key="1">
    <citation type="submission" date="2019-01" db="EMBL/GenBank/DDBJ databases">
        <title>Coherence of Microcystis species and biogeography revealed through population genomics.</title>
        <authorList>
            <person name="Perez-Carrascal O.M."/>
            <person name="Terrat Y."/>
            <person name="Giani A."/>
            <person name="Fortin N."/>
            <person name="Tromas N."/>
            <person name="Shapiro B.J."/>
        </authorList>
    </citation>
    <scope>NUCLEOTIDE SEQUENCE [LARGE SCALE GENOMIC DNA]</scope>
    <source>
        <strain evidence="1">Mn_MB_F_20050700_S1D</strain>
    </source>
</reference>
<protein>
    <submittedName>
        <fullName evidence="1">Uncharacterized protein</fullName>
    </submittedName>
</protein>
<accession>A0A552J7D4</accession>
<dbReference type="Proteomes" id="UP000319191">
    <property type="component" value="Unassembled WGS sequence"/>
</dbReference>
<name>A0A552J7D4_9CHRO</name>
<comment type="caution">
    <text evidence="1">The sequence shown here is derived from an EMBL/GenBank/DDBJ whole genome shotgun (WGS) entry which is preliminary data.</text>
</comment>
<proteinExistence type="predicted"/>
<organism evidence="1 2">
    <name type="scientific">Microcystis novacekii Mn_MB_F_20050700_S1D</name>
    <dbReference type="NCBI Taxonomy" id="2486266"/>
    <lineage>
        <taxon>Bacteria</taxon>
        <taxon>Bacillati</taxon>
        <taxon>Cyanobacteriota</taxon>
        <taxon>Cyanophyceae</taxon>
        <taxon>Oscillatoriophycideae</taxon>
        <taxon>Chroococcales</taxon>
        <taxon>Microcystaceae</taxon>
        <taxon>Microcystis</taxon>
    </lineage>
</organism>
<dbReference type="AlphaFoldDB" id="A0A552J7D4"/>
<sequence>MNKDLPMMWVPPLPYLEISINEEFSSMTDPLLLINVAETKGLISRFDLVEWLTRVLIVHWVIKKRFNTRHKIPLKKKDADTYESMGRLYTDVYNACERLHSFTNGKYRNAAHWFGMILKEQRVEGWNLGTKRATLDGIKRENSYLSRGDETEESPFDPIKFPHTYEFFRLLITMSNRNDVLRKEVFEPLKKSRKAWATDYRKNPENQIGIHENGSEYRQMSGRGSGKRELKPLCNTIFQKVCHTW</sequence>
<dbReference type="EMBL" id="SFAV01000053">
    <property type="protein sequence ID" value="TRU91531.1"/>
    <property type="molecule type" value="Genomic_DNA"/>
</dbReference>
<gene>
    <name evidence="1" type="ORF">EWV54_04225</name>
</gene>
<evidence type="ECO:0000313" key="2">
    <source>
        <dbReference type="Proteomes" id="UP000319191"/>
    </source>
</evidence>
<evidence type="ECO:0000313" key="1">
    <source>
        <dbReference type="EMBL" id="TRU91531.1"/>
    </source>
</evidence>